<dbReference type="EMBL" id="JOKQ01000010">
    <property type="protein sequence ID" value="KHN69033.1"/>
    <property type="molecule type" value="Genomic_DNA"/>
</dbReference>
<dbReference type="PRINTS" id="PR00141">
    <property type="entry name" value="PROTEASOME"/>
</dbReference>
<evidence type="ECO:0000256" key="9">
    <source>
        <dbReference type="RuleBase" id="RU004203"/>
    </source>
</evidence>
<dbReference type="AlphaFoldDB" id="A0A0B2UI52"/>
<dbReference type="InterPro" id="IPR000243">
    <property type="entry name" value="Pept_T1A_subB"/>
</dbReference>
<comment type="catalytic activity">
    <reaction evidence="1">
        <text>Cleavage of peptide bonds with very broad specificity.</text>
        <dbReference type="EC" id="3.4.25.1"/>
    </reaction>
</comment>
<dbReference type="OrthoDB" id="429533at2759"/>
<keyword evidence="3" id="KW-0645">Protease</keyword>
<evidence type="ECO:0000256" key="5">
    <source>
        <dbReference type="ARBA" id="ARBA00022801"/>
    </source>
</evidence>
<dbReference type="GO" id="GO:0034515">
    <property type="term" value="C:proteasome storage granule"/>
    <property type="evidence" value="ECO:0007669"/>
    <property type="project" value="EnsemblFungi"/>
</dbReference>
<dbReference type="InParanoid" id="A0A0B2UI52"/>
<dbReference type="InterPro" id="IPR016050">
    <property type="entry name" value="Proteasome_bsu_CS"/>
</dbReference>
<dbReference type="RefSeq" id="XP_014563075.1">
    <property type="nucleotide sequence ID" value="XM_014707589.1"/>
</dbReference>
<reference evidence="10 11" key="1">
    <citation type="journal article" date="2014" name="MBio">
        <title>The Ordospora colligata genome; evolution of extreme reduction in microsporidia and host-to-parasite horizontal gene transfer.</title>
        <authorList>
            <person name="Pombert J.-F."/>
            <person name="Haag K.L."/>
            <person name="Beidas S."/>
            <person name="Ebert D."/>
            <person name="Keeling P.J."/>
        </authorList>
    </citation>
    <scope>NUCLEOTIDE SEQUENCE [LARGE SCALE GENOMIC DNA]</scope>
    <source>
        <strain evidence="10 11">OC4</strain>
    </source>
</reference>
<dbReference type="InterPro" id="IPR029055">
    <property type="entry name" value="Ntn_hydrolases_N"/>
</dbReference>
<keyword evidence="6 9" id="KW-0647">Proteasome</keyword>
<evidence type="ECO:0000256" key="6">
    <source>
        <dbReference type="ARBA" id="ARBA00022942"/>
    </source>
</evidence>
<organism evidence="10 11">
    <name type="scientific">Ordospora colligata OC4</name>
    <dbReference type="NCBI Taxonomy" id="1354746"/>
    <lineage>
        <taxon>Eukaryota</taxon>
        <taxon>Fungi</taxon>
        <taxon>Fungi incertae sedis</taxon>
        <taxon>Microsporidia</taxon>
        <taxon>Ordosporidae</taxon>
        <taxon>Ordospora</taxon>
    </lineage>
</organism>
<dbReference type="SUPFAM" id="SSF56235">
    <property type="entry name" value="N-terminal nucleophile aminohydrolases (Ntn hydrolases)"/>
    <property type="match status" value="1"/>
</dbReference>
<dbReference type="PROSITE" id="PS51476">
    <property type="entry name" value="PROTEASOME_BETA_2"/>
    <property type="match status" value="1"/>
</dbReference>
<dbReference type="GO" id="GO:0010499">
    <property type="term" value="P:proteasomal ubiquitin-independent protein catabolic process"/>
    <property type="evidence" value="ECO:0007669"/>
    <property type="project" value="EnsemblFungi"/>
</dbReference>
<comment type="function">
    <text evidence="9">Component of the proteasome, a multicatalytic proteinase complex which is characterized by its ability to cleave peptides with Arg, Phe, Tyr, Leu, and Glu adjacent to the leaving group at neutral or slightly basic pH. The proteasome has an ATP-dependent proteolytic activity.</text>
</comment>
<keyword evidence="11" id="KW-1185">Reference proteome</keyword>
<comment type="subcellular location">
    <subcellularLocation>
        <location evidence="9">Cytoplasm</location>
    </subcellularLocation>
    <subcellularLocation>
        <location evidence="9">Nucleus</location>
    </subcellularLocation>
</comment>
<dbReference type="GO" id="GO:0043161">
    <property type="term" value="P:proteasome-mediated ubiquitin-dependent protein catabolic process"/>
    <property type="evidence" value="ECO:0007669"/>
    <property type="project" value="EnsemblFungi"/>
</dbReference>
<keyword evidence="5" id="KW-0378">Hydrolase</keyword>
<evidence type="ECO:0000256" key="8">
    <source>
        <dbReference type="PIRSR" id="PIRSR600243-1"/>
    </source>
</evidence>
<dbReference type="CDD" id="cd03763">
    <property type="entry name" value="proteasome_beta_type_7"/>
    <property type="match status" value="1"/>
</dbReference>
<evidence type="ECO:0000256" key="7">
    <source>
        <dbReference type="ARBA" id="ARBA00023242"/>
    </source>
</evidence>
<accession>A0A0B2UI52</accession>
<dbReference type="PANTHER" id="PTHR32194">
    <property type="entry name" value="METALLOPROTEASE TLDD"/>
    <property type="match status" value="1"/>
</dbReference>
<dbReference type="InterPro" id="IPR001353">
    <property type="entry name" value="Proteasome_sua/b"/>
</dbReference>
<dbReference type="STRING" id="1354746.A0A0B2UI52"/>
<dbReference type="Gene3D" id="3.60.20.10">
    <property type="entry name" value="Glutamine Phosphoribosylpyrophosphate, subunit 1, domain 1"/>
    <property type="match status" value="1"/>
</dbReference>
<dbReference type="InterPro" id="IPR023333">
    <property type="entry name" value="Proteasome_suB-type"/>
</dbReference>
<dbReference type="HOGENOM" id="CLU_035750_3_0_1"/>
<evidence type="ECO:0000256" key="2">
    <source>
        <dbReference type="ARBA" id="ARBA00022490"/>
    </source>
</evidence>
<feature type="active site" description="Nucleophile" evidence="8">
    <location>
        <position position="7"/>
    </location>
</feature>
<dbReference type="PROSITE" id="PS00854">
    <property type="entry name" value="PROTEASOME_BETA_1"/>
    <property type="match status" value="1"/>
</dbReference>
<evidence type="ECO:0000313" key="11">
    <source>
        <dbReference type="Proteomes" id="UP000031056"/>
    </source>
</evidence>
<keyword evidence="4" id="KW-0888">Threonine protease</keyword>
<proteinExistence type="inferred from homology"/>
<dbReference type="Pfam" id="PF00227">
    <property type="entry name" value="Proteasome"/>
    <property type="match status" value="1"/>
</dbReference>
<dbReference type="GO" id="GO:0005634">
    <property type="term" value="C:nucleus"/>
    <property type="evidence" value="ECO:0007669"/>
    <property type="project" value="UniProtKB-SubCell"/>
</dbReference>
<evidence type="ECO:0000256" key="1">
    <source>
        <dbReference type="ARBA" id="ARBA00001198"/>
    </source>
</evidence>
<sequence length="227" mass="24857">MITKTGTTIVGLKYKKGVILAADTRSTQGPVVSDKNCFKIHKITDRIMCCGAGVAADADRVTRMVSKNLKLFENKFYRLPVVSHLVKVCTHYLHQYCGGIGAALIVGGVDNEGCHLYDIQPHGSSNSVLFTSLGSGSLAAISVLESRYTDLCKEDAIKLACDAVEAGILNDLYSGSNIDVCVIEQGGVEFLRNYKTVCKSDNDDRLVYPLDSVRIKREEVFDFVDEY</sequence>
<evidence type="ECO:0000256" key="4">
    <source>
        <dbReference type="ARBA" id="ARBA00022698"/>
    </source>
</evidence>
<dbReference type="GO" id="GO:0004298">
    <property type="term" value="F:threonine-type endopeptidase activity"/>
    <property type="evidence" value="ECO:0007669"/>
    <property type="project" value="UniProtKB-KW"/>
</dbReference>
<dbReference type="GO" id="GO:0019774">
    <property type="term" value="C:proteasome core complex, beta-subunit complex"/>
    <property type="evidence" value="ECO:0007669"/>
    <property type="project" value="EnsemblFungi"/>
</dbReference>
<comment type="subunit">
    <text evidence="9">Component of the proteasome complex.</text>
</comment>
<protein>
    <recommendedName>
        <fullName evidence="9">Proteasome subunit beta</fullName>
    </recommendedName>
</protein>
<comment type="caution">
    <text evidence="10">The sequence shown here is derived from an EMBL/GenBank/DDBJ whole genome shotgun (WGS) entry which is preliminary data.</text>
</comment>
<gene>
    <name evidence="10" type="ORF">M896_100170</name>
</gene>
<comment type="similarity">
    <text evidence="9">Belongs to the peptidase T1B family.</text>
</comment>
<name>A0A0B2UI52_9MICR</name>
<evidence type="ECO:0000313" key="10">
    <source>
        <dbReference type="EMBL" id="KHN69033.1"/>
    </source>
</evidence>
<dbReference type="FunCoup" id="A0A0B2UI52">
    <property type="interactions" value="172"/>
</dbReference>
<dbReference type="VEuPathDB" id="MicrosporidiaDB:M896_100170"/>
<dbReference type="Proteomes" id="UP000031056">
    <property type="component" value="Unassembled WGS sequence"/>
</dbReference>
<keyword evidence="7 9" id="KW-0539">Nucleus</keyword>
<evidence type="ECO:0000256" key="3">
    <source>
        <dbReference type="ARBA" id="ARBA00022670"/>
    </source>
</evidence>
<dbReference type="GeneID" id="26262427"/>
<dbReference type="PANTHER" id="PTHR32194:SF4">
    <property type="entry name" value="PROTEASOME SUBUNIT BETA TYPE-7"/>
    <property type="match status" value="1"/>
</dbReference>
<keyword evidence="2 9" id="KW-0963">Cytoplasm</keyword>